<dbReference type="RefSeq" id="WP_188359718.1">
    <property type="nucleotide sequence ID" value="NZ_BMDC01000002.1"/>
</dbReference>
<reference evidence="8 9" key="1">
    <citation type="journal article" date="2014" name="Int. J. Syst. Evol. Microbiol.">
        <title>Complete genome sequence of Corynebacterium casei LMG S-19264T (=DSM 44701T), isolated from a smear-ripened cheese.</title>
        <authorList>
            <consortium name="US DOE Joint Genome Institute (JGI-PGF)"/>
            <person name="Walter F."/>
            <person name="Albersmeier A."/>
            <person name="Kalinowski J."/>
            <person name="Ruckert C."/>
        </authorList>
    </citation>
    <scope>NUCLEOTIDE SEQUENCE [LARGE SCALE GENOMIC DNA]</scope>
    <source>
        <strain evidence="8 9">CCM 8669</strain>
    </source>
</reference>
<comment type="subcellular location">
    <subcellularLocation>
        <location evidence="1">Cell membrane</location>
        <topology evidence="1">Multi-pass membrane protein</topology>
    </subcellularLocation>
</comment>
<keyword evidence="9" id="KW-1185">Reference proteome</keyword>
<evidence type="ECO:0000313" key="9">
    <source>
        <dbReference type="Proteomes" id="UP000600171"/>
    </source>
</evidence>
<dbReference type="PANTHER" id="PTHR33884:SF3">
    <property type="entry name" value="UPF0410 PROTEIN YMGE"/>
    <property type="match status" value="1"/>
</dbReference>
<dbReference type="EMBL" id="BMDC01000002">
    <property type="protein sequence ID" value="GGH63430.1"/>
    <property type="molecule type" value="Genomic_DNA"/>
</dbReference>
<evidence type="ECO:0000256" key="7">
    <source>
        <dbReference type="SAM" id="Phobius"/>
    </source>
</evidence>
<keyword evidence="3" id="KW-1003">Cell membrane</keyword>
<dbReference type="Pfam" id="PF04226">
    <property type="entry name" value="Transgly_assoc"/>
    <property type="match status" value="1"/>
</dbReference>
<keyword evidence="4 7" id="KW-0812">Transmembrane</keyword>
<evidence type="ECO:0000256" key="6">
    <source>
        <dbReference type="ARBA" id="ARBA00023136"/>
    </source>
</evidence>
<evidence type="ECO:0000256" key="5">
    <source>
        <dbReference type="ARBA" id="ARBA00022989"/>
    </source>
</evidence>
<evidence type="ECO:0000256" key="3">
    <source>
        <dbReference type="ARBA" id="ARBA00022475"/>
    </source>
</evidence>
<dbReference type="AlphaFoldDB" id="A0A917ITW7"/>
<evidence type="ECO:0000256" key="1">
    <source>
        <dbReference type="ARBA" id="ARBA00004651"/>
    </source>
</evidence>
<feature type="transmembrane region" description="Helical" evidence="7">
    <location>
        <begin position="27"/>
        <end position="52"/>
    </location>
</feature>
<sequence>MGIIGWIVLGLIAGALAKLIMPGKQGGGIIVTMLLGVVGAFIGGWLGGLLGITGGTDAFSFNIGTLVTAVVGALIVLFVYGLVTKRR</sequence>
<proteinExistence type="inferred from homology"/>
<name>A0A917ITW7_9MICC</name>
<evidence type="ECO:0000256" key="2">
    <source>
        <dbReference type="ARBA" id="ARBA00011006"/>
    </source>
</evidence>
<protein>
    <submittedName>
        <fullName evidence="8">Membrane protein</fullName>
    </submittedName>
</protein>
<organism evidence="8 9">
    <name type="scientific">Rothia aerolata</name>
    <dbReference type="NCBI Taxonomy" id="1812262"/>
    <lineage>
        <taxon>Bacteria</taxon>
        <taxon>Bacillati</taxon>
        <taxon>Actinomycetota</taxon>
        <taxon>Actinomycetes</taxon>
        <taxon>Micrococcales</taxon>
        <taxon>Micrococcaceae</taxon>
        <taxon>Rothia</taxon>
    </lineage>
</organism>
<dbReference type="PANTHER" id="PTHR33884">
    <property type="entry name" value="UPF0410 PROTEIN YMGE"/>
    <property type="match status" value="1"/>
</dbReference>
<keyword evidence="5 7" id="KW-1133">Transmembrane helix</keyword>
<dbReference type="GO" id="GO:0005886">
    <property type="term" value="C:plasma membrane"/>
    <property type="evidence" value="ECO:0007669"/>
    <property type="project" value="UniProtKB-SubCell"/>
</dbReference>
<evidence type="ECO:0000313" key="8">
    <source>
        <dbReference type="EMBL" id="GGH63430.1"/>
    </source>
</evidence>
<dbReference type="InterPro" id="IPR007341">
    <property type="entry name" value="Transgly_assoc"/>
</dbReference>
<comment type="similarity">
    <text evidence="2">Belongs to the UPF0410 family.</text>
</comment>
<dbReference type="Proteomes" id="UP000600171">
    <property type="component" value="Unassembled WGS sequence"/>
</dbReference>
<feature type="transmembrane region" description="Helical" evidence="7">
    <location>
        <begin position="59"/>
        <end position="83"/>
    </location>
</feature>
<evidence type="ECO:0000256" key="4">
    <source>
        <dbReference type="ARBA" id="ARBA00022692"/>
    </source>
</evidence>
<comment type="caution">
    <text evidence="8">The sequence shown here is derived from an EMBL/GenBank/DDBJ whole genome shotgun (WGS) entry which is preliminary data.</text>
</comment>
<keyword evidence="6 7" id="KW-0472">Membrane</keyword>
<gene>
    <name evidence="8" type="ORF">GCM10007359_14700</name>
</gene>
<accession>A0A917ITW7</accession>